<feature type="domain" description="Peptidase M20 dimerisation" evidence="3">
    <location>
        <begin position="277"/>
        <end position="368"/>
    </location>
</feature>
<evidence type="ECO:0000313" key="5">
    <source>
        <dbReference type="Proteomes" id="UP001498421"/>
    </source>
</evidence>
<dbReference type="PANTHER" id="PTHR32494:SF5">
    <property type="entry name" value="ALLANTOATE AMIDOHYDROLASE"/>
    <property type="match status" value="1"/>
</dbReference>
<accession>A0ABR1HTR0</accession>
<evidence type="ECO:0000256" key="2">
    <source>
        <dbReference type="ARBA" id="ARBA00022801"/>
    </source>
</evidence>
<dbReference type="Gene3D" id="3.40.630.10">
    <property type="entry name" value="Zn peptidases"/>
    <property type="match status" value="1"/>
</dbReference>
<evidence type="ECO:0000256" key="1">
    <source>
        <dbReference type="ARBA" id="ARBA00006247"/>
    </source>
</evidence>
<dbReference type="InterPro" id="IPR011650">
    <property type="entry name" value="Peptidase_M20_dimer"/>
</dbReference>
<dbReference type="InterPro" id="IPR036264">
    <property type="entry name" value="Bact_exopeptidase_dim_dom"/>
</dbReference>
<dbReference type="InterPro" id="IPR002933">
    <property type="entry name" value="Peptidase_M20"/>
</dbReference>
<name>A0ABR1HTR0_9HYPO</name>
<dbReference type="SUPFAM" id="SSF55031">
    <property type="entry name" value="Bacterial exopeptidase dimerisation domain"/>
    <property type="match status" value="1"/>
</dbReference>
<dbReference type="Gene3D" id="3.30.70.360">
    <property type="match status" value="1"/>
</dbReference>
<organism evidence="4 5">
    <name type="scientific">Neonectria magnoliae</name>
    <dbReference type="NCBI Taxonomy" id="2732573"/>
    <lineage>
        <taxon>Eukaryota</taxon>
        <taxon>Fungi</taxon>
        <taxon>Dikarya</taxon>
        <taxon>Ascomycota</taxon>
        <taxon>Pezizomycotina</taxon>
        <taxon>Sordariomycetes</taxon>
        <taxon>Hypocreomycetidae</taxon>
        <taxon>Hypocreales</taxon>
        <taxon>Nectriaceae</taxon>
        <taxon>Neonectria</taxon>
    </lineage>
</organism>
<dbReference type="InterPro" id="IPR010158">
    <property type="entry name" value="Amidase_Cbmase"/>
</dbReference>
<sequence>MAQCAQNRLPLRLGGHVSSPAILRKNAIPAIAHSFMATHGQRMNISTRDMTNKDFQKLKVDQSRMMDTLHHTCSFGSGIRWGSNPTDTGMARLTLSDDDKKVRDWFVETTKSLGCQVTIDSMGNIFAVRPGRRRDGPPTFVGSHLDTQPSGGRYDGILGIQAGIEMLKVLQENNVETEFPVGVVNWTNEEGARFPISMMASGVWAGKIDVERAHSLREVDGPATVKAELERIGYLGDVPASYKSTPMGAHFELHIEQGPILERASKKIGVVQGVQAYKWFTVEVKGRDAHTGSTPFADRADALLLAARLVTHSHRVATKHQALASTGILRLTPGSTNTIPGNVSFTLDIRSPIDQTVEDVEKQLKHDFDLLARGEDVDGLLAGSTPSLPLSLTWRTDTVSLATKFHPDCIQAVRDSAVSVLGDKDGMVDISSGAGHDSVYASMHCPTTMIFIPCKGGVSHNPEEWSSPEECAIGAEVLCQAVVRYDQKRI</sequence>
<dbReference type="Proteomes" id="UP001498421">
    <property type="component" value="Unassembled WGS sequence"/>
</dbReference>
<dbReference type="SUPFAM" id="SSF53187">
    <property type="entry name" value="Zn-dependent exopeptidases"/>
    <property type="match status" value="1"/>
</dbReference>
<dbReference type="CDD" id="cd03884">
    <property type="entry name" value="M20_bAS"/>
    <property type="match status" value="1"/>
</dbReference>
<dbReference type="Pfam" id="PF07687">
    <property type="entry name" value="M20_dimer"/>
    <property type="match status" value="1"/>
</dbReference>
<evidence type="ECO:0000313" key="4">
    <source>
        <dbReference type="EMBL" id="KAK7424617.1"/>
    </source>
</evidence>
<dbReference type="NCBIfam" id="TIGR01879">
    <property type="entry name" value="hydantase"/>
    <property type="match status" value="1"/>
</dbReference>
<dbReference type="PANTHER" id="PTHR32494">
    <property type="entry name" value="ALLANTOATE DEIMINASE-RELATED"/>
    <property type="match status" value="1"/>
</dbReference>
<dbReference type="EMBL" id="JAZAVK010000089">
    <property type="protein sequence ID" value="KAK7424617.1"/>
    <property type="molecule type" value="Genomic_DNA"/>
</dbReference>
<dbReference type="Pfam" id="PF01546">
    <property type="entry name" value="Peptidase_M20"/>
    <property type="match status" value="1"/>
</dbReference>
<protein>
    <recommendedName>
        <fullName evidence="3">Peptidase M20 dimerisation domain-containing protein</fullName>
    </recommendedName>
</protein>
<keyword evidence="2" id="KW-0378">Hydrolase</keyword>
<comment type="similarity">
    <text evidence="1">Belongs to the peptidase M20A family.</text>
</comment>
<gene>
    <name evidence="4" type="ORF">QQZ08_008500</name>
</gene>
<reference evidence="4 5" key="1">
    <citation type="journal article" date="2025" name="Microbiol. Resour. Announc.">
        <title>Draft genome sequences for Neonectria magnoliae and Neonectria punicea, canker pathogens of Liriodendron tulipifera and Acer saccharum in West Virginia.</title>
        <authorList>
            <person name="Petronek H.M."/>
            <person name="Kasson M.T."/>
            <person name="Metheny A.M."/>
            <person name="Stauder C.M."/>
            <person name="Lovett B."/>
            <person name="Lynch S.C."/>
            <person name="Garnas J.R."/>
            <person name="Kasson L.R."/>
            <person name="Stajich J.E."/>
        </authorList>
    </citation>
    <scope>NUCLEOTIDE SEQUENCE [LARGE SCALE GENOMIC DNA]</scope>
    <source>
        <strain evidence="4 5">NRRL 64651</strain>
    </source>
</reference>
<keyword evidence="5" id="KW-1185">Reference proteome</keyword>
<evidence type="ECO:0000259" key="3">
    <source>
        <dbReference type="Pfam" id="PF07687"/>
    </source>
</evidence>
<proteinExistence type="inferred from homology"/>
<comment type="caution">
    <text evidence="4">The sequence shown here is derived from an EMBL/GenBank/DDBJ whole genome shotgun (WGS) entry which is preliminary data.</text>
</comment>